<dbReference type="Proteomes" id="UP001203004">
    <property type="component" value="Unassembled WGS sequence"/>
</dbReference>
<comment type="caution">
    <text evidence="1">The sequence shown here is derived from an EMBL/GenBank/DDBJ whole genome shotgun (WGS) entry which is preliminary data.</text>
</comment>
<dbReference type="Gene3D" id="3.30.70.260">
    <property type="match status" value="1"/>
</dbReference>
<protein>
    <recommendedName>
        <fullName evidence="3">ACT domain-containing protein</fullName>
    </recommendedName>
</protein>
<accession>A0ABT0MCL5</accession>
<organism evidence="1 2">
    <name type="scientific">Sporolactobacillus mangiferae</name>
    <dbReference type="NCBI Taxonomy" id="2940498"/>
    <lineage>
        <taxon>Bacteria</taxon>
        <taxon>Bacillati</taxon>
        <taxon>Bacillota</taxon>
        <taxon>Bacilli</taxon>
        <taxon>Bacillales</taxon>
        <taxon>Sporolactobacillaceae</taxon>
        <taxon>Sporolactobacillus</taxon>
    </lineage>
</organism>
<name>A0ABT0MCL5_9BACL</name>
<gene>
    <name evidence="1" type="ORF">M3N64_08635</name>
</gene>
<dbReference type="InterPro" id="IPR045865">
    <property type="entry name" value="ACT-like_dom_sf"/>
</dbReference>
<evidence type="ECO:0000313" key="1">
    <source>
        <dbReference type="EMBL" id="MCL1632014.1"/>
    </source>
</evidence>
<evidence type="ECO:0008006" key="3">
    <source>
        <dbReference type="Google" id="ProtNLM"/>
    </source>
</evidence>
<proteinExistence type="predicted"/>
<dbReference type="RefSeq" id="WP_249101138.1">
    <property type="nucleotide sequence ID" value="NZ_JAMAST010000008.1"/>
</dbReference>
<keyword evidence="2" id="KW-1185">Reference proteome</keyword>
<sequence>MRQTVSVETAANPDVLTRVTMLLGRGNLSIVGMNAEHKGKHFHMCLELSAETEYQFRRFVRQAEKLVDVYAVALSIPKVSSMDTTN</sequence>
<dbReference type="SUPFAM" id="SSF55021">
    <property type="entry name" value="ACT-like"/>
    <property type="match status" value="1"/>
</dbReference>
<dbReference type="EMBL" id="JAMAST010000008">
    <property type="protein sequence ID" value="MCL1632014.1"/>
    <property type="molecule type" value="Genomic_DNA"/>
</dbReference>
<reference evidence="1 2" key="1">
    <citation type="submission" date="2022-05" db="EMBL/GenBank/DDBJ databases">
        <title>Sporolactobacillus sp nov CPB3-1, isolated from tree bark (Mangifera indica L.).</title>
        <authorList>
            <person name="Phuengjayaem S."/>
            <person name="Tanasupawat S."/>
        </authorList>
    </citation>
    <scope>NUCLEOTIDE SEQUENCE [LARGE SCALE GENOMIC DNA]</scope>
    <source>
        <strain evidence="1 2">CPB3-1</strain>
    </source>
</reference>
<evidence type="ECO:0000313" key="2">
    <source>
        <dbReference type="Proteomes" id="UP001203004"/>
    </source>
</evidence>